<protein>
    <submittedName>
        <fullName evidence="2">Type I phosphodiesterase/nucleotide pyrophosphatase</fullName>
    </submittedName>
</protein>
<evidence type="ECO:0000313" key="3">
    <source>
        <dbReference type="Proteomes" id="UP000011626"/>
    </source>
</evidence>
<gene>
    <name evidence="2" type="ORF">C475_15623</name>
</gene>
<dbReference type="RefSeq" id="WP_006884793.1">
    <property type="nucleotide sequence ID" value="NZ_AOIU01000033.1"/>
</dbReference>
<feature type="region of interest" description="Disordered" evidence="1">
    <location>
        <begin position="500"/>
        <end position="521"/>
    </location>
</feature>
<sequence length="536" mass="58541">MQALVVGIDAACYPVLDPLFEADAIPTLERLFEGGASGPLESQIPPWTASAWPSLYSGKNPGKHGIYDFVTFEGYDWRVVSAADLREPPLWQLLDENGVSSVVVNAPVTAPVRPFDGALVPGYMAPEDPTCHPDGLRSEIRDAIGPYRVYPEHTGETVSRTEARAEYLALTAMRGEAFRYLADRFDPEFGFVQFQQTDTLFHEFPDDPALVRDVYAAVDSEVEEILSACDPDTVFVVSDHGMGPYDGHEVRTNEILRMEGYVSTTTEGTGMPTWSTVRDGRLTARADDEESGTGAVERIMAGLSAVGLTSQRIGRACERLGIDGVVRELAPARAVRAGSERVAFASSEAYVRSRIELGVRMNVAGRDPEGTVPQRRYEEVRSSLIDLLAGLETPDGRPAFEEVAPREAYFHGPAAEEAVDIVTVPHEFDQFLSATVGTEPFGEPSEPWNHKREGVIAAAGNRVDTDGDFGSPHLFDVAPTVMAAMGVPYDERMDGRPLPFVPSHGERRYPTRKETAGDTVSDSVVQERLADLGYLE</sequence>
<dbReference type="AlphaFoldDB" id="M0CPA9"/>
<organism evidence="2 3">
    <name type="scientific">Halosimplex carlsbadense 2-9-1</name>
    <dbReference type="NCBI Taxonomy" id="797114"/>
    <lineage>
        <taxon>Archaea</taxon>
        <taxon>Methanobacteriati</taxon>
        <taxon>Methanobacteriota</taxon>
        <taxon>Stenosarchaea group</taxon>
        <taxon>Halobacteria</taxon>
        <taxon>Halobacteriales</taxon>
        <taxon>Haloarculaceae</taxon>
        <taxon>Halosimplex</taxon>
    </lineage>
</organism>
<comment type="caution">
    <text evidence="2">The sequence shown here is derived from an EMBL/GenBank/DDBJ whole genome shotgun (WGS) entry which is preliminary data.</text>
</comment>
<feature type="compositionally biased region" description="Basic and acidic residues" evidence="1">
    <location>
        <begin position="504"/>
        <end position="516"/>
    </location>
</feature>
<dbReference type="Proteomes" id="UP000011626">
    <property type="component" value="Unassembled WGS sequence"/>
</dbReference>
<dbReference type="InterPro" id="IPR017850">
    <property type="entry name" value="Alkaline_phosphatase_core_sf"/>
</dbReference>
<reference evidence="2 3" key="1">
    <citation type="journal article" date="2014" name="PLoS Genet.">
        <title>Phylogenetically driven sequencing of extremely halophilic archaea reveals strategies for static and dynamic osmo-response.</title>
        <authorList>
            <person name="Becker E.A."/>
            <person name="Seitzer P.M."/>
            <person name="Tritt A."/>
            <person name="Larsen D."/>
            <person name="Krusor M."/>
            <person name="Yao A.I."/>
            <person name="Wu D."/>
            <person name="Madern D."/>
            <person name="Eisen J.A."/>
            <person name="Darling A.E."/>
            <person name="Facciotti M.T."/>
        </authorList>
    </citation>
    <scope>NUCLEOTIDE SEQUENCE [LARGE SCALE GENOMIC DNA]</scope>
    <source>
        <strain evidence="2 3">2-9-1</strain>
    </source>
</reference>
<accession>M0CPA9</accession>
<proteinExistence type="predicted"/>
<dbReference type="SUPFAM" id="SSF53649">
    <property type="entry name" value="Alkaline phosphatase-like"/>
    <property type="match status" value="1"/>
</dbReference>
<dbReference type="STRING" id="797114.C475_15623"/>
<dbReference type="OrthoDB" id="198670at2157"/>
<dbReference type="InterPro" id="IPR002591">
    <property type="entry name" value="Phosphodiest/P_Trfase"/>
</dbReference>
<dbReference type="Gene3D" id="3.40.720.10">
    <property type="entry name" value="Alkaline Phosphatase, subunit A"/>
    <property type="match status" value="1"/>
</dbReference>
<dbReference type="PATRIC" id="fig|797114.5.peg.3171"/>
<dbReference type="eggNOG" id="arCOG01377">
    <property type="taxonomic scope" value="Archaea"/>
</dbReference>
<evidence type="ECO:0000256" key="1">
    <source>
        <dbReference type="SAM" id="MobiDB-lite"/>
    </source>
</evidence>
<evidence type="ECO:0000313" key="2">
    <source>
        <dbReference type="EMBL" id="ELZ23714.1"/>
    </source>
</evidence>
<dbReference type="EMBL" id="AOIU01000033">
    <property type="protein sequence ID" value="ELZ23714.1"/>
    <property type="molecule type" value="Genomic_DNA"/>
</dbReference>
<keyword evidence="3" id="KW-1185">Reference proteome</keyword>
<dbReference type="Pfam" id="PF01663">
    <property type="entry name" value="Phosphodiest"/>
    <property type="match status" value="1"/>
</dbReference>
<name>M0CPA9_9EURY</name>